<accession>A0A1B0C064</accession>
<organism evidence="1 2">
    <name type="scientific">Glossina palpalis gambiensis</name>
    <dbReference type="NCBI Taxonomy" id="67801"/>
    <lineage>
        <taxon>Eukaryota</taxon>
        <taxon>Metazoa</taxon>
        <taxon>Ecdysozoa</taxon>
        <taxon>Arthropoda</taxon>
        <taxon>Hexapoda</taxon>
        <taxon>Insecta</taxon>
        <taxon>Pterygota</taxon>
        <taxon>Neoptera</taxon>
        <taxon>Endopterygota</taxon>
        <taxon>Diptera</taxon>
        <taxon>Brachycera</taxon>
        <taxon>Muscomorpha</taxon>
        <taxon>Hippoboscoidea</taxon>
        <taxon>Glossinidae</taxon>
        <taxon>Glossina</taxon>
    </lineage>
</organism>
<dbReference type="EMBL" id="JXJN01023471">
    <property type="status" value="NOT_ANNOTATED_CDS"/>
    <property type="molecule type" value="Genomic_DNA"/>
</dbReference>
<dbReference type="EnsemblMetazoa" id="GPPI045662-RA">
    <property type="protein sequence ID" value="GPPI045662-PA"/>
    <property type="gene ID" value="GPPI045662"/>
</dbReference>
<sequence>MTRNKELFNTSVFTKAHAGKLSTSNHLKRRGACLINTAASSLKEYMQLLTPATVANLDAAAKPKIIHGTKEMRTYEAIAALTKLCKVMHSGKISSAEWEEQKAVLVEVI</sequence>
<evidence type="ECO:0000313" key="1">
    <source>
        <dbReference type="EnsemblMetazoa" id="GPPI045662-PA"/>
    </source>
</evidence>
<dbReference type="VEuPathDB" id="VectorBase:GPPI045662"/>
<evidence type="ECO:0000313" key="2">
    <source>
        <dbReference type="Proteomes" id="UP000092460"/>
    </source>
</evidence>
<dbReference type="Proteomes" id="UP000092460">
    <property type="component" value="Unassembled WGS sequence"/>
</dbReference>
<reference evidence="1" key="2">
    <citation type="submission" date="2020-05" db="UniProtKB">
        <authorList>
            <consortium name="EnsemblMetazoa"/>
        </authorList>
    </citation>
    <scope>IDENTIFICATION</scope>
    <source>
        <strain evidence="1">IAEA</strain>
    </source>
</reference>
<dbReference type="AlphaFoldDB" id="A0A1B0C064"/>
<keyword evidence="2" id="KW-1185">Reference proteome</keyword>
<proteinExistence type="predicted"/>
<protein>
    <submittedName>
        <fullName evidence="1">Uncharacterized protein</fullName>
    </submittedName>
</protein>
<name>A0A1B0C064_9MUSC</name>
<reference evidence="2" key="1">
    <citation type="submission" date="2015-01" db="EMBL/GenBank/DDBJ databases">
        <authorList>
            <person name="Aksoy S."/>
            <person name="Warren W."/>
            <person name="Wilson R.K."/>
        </authorList>
    </citation>
    <scope>NUCLEOTIDE SEQUENCE [LARGE SCALE GENOMIC DNA]</scope>
    <source>
        <strain evidence="2">IAEA</strain>
    </source>
</reference>